<dbReference type="FunFam" id="1.20.1260.100:FF:000001">
    <property type="entry name" value="translocator protein 2"/>
    <property type="match status" value="1"/>
</dbReference>
<protein>
    <recommendedName>
        <fullName evidence="9">Tryptophan-rich sensory protein</fullName>
    </recommendedName>
</protein>
<dbReference type="AlphaFoldDB" id="A0A8J3H108"/>
<evidence type="ECO:0000313" key="7">
    <source>
        <dbReference type="EMBL" id="GHF70291.1"/>
    </source>
</evidence>
<evidence type="ECO:0000256" key="1">
    <source>
        <dbReference type="ARBA" id="ARBA00004141"/>
    </source>
</evidence>
<reference evidence="7" key="2">
    <citation type="submission" date="2020-09" db="EMBL/GenBank/DDBJ databases">
        <authorList>
            <person name="Sun Q."/>
            <person name="Kim S."/>
        </authorList>
    </citation>
    <scope>NUCLEOTIDE SEQUENCE</scope>
    <source>
        <strain evidence="7">KCTC 42650</strain>
    </source>
</reference>
<dbReference type="GO" id="GO:0016020">
    <property type="term" value="C:membrane"/>
    <property type="evidence" value="ECO:0007669"/>
    <property type="project" value="UniProtKB-SubCell"/>
</dbReference>
<sequence>MRGWPSRCSTRRPGSSGPVWTLLYIAIGIAGWRVWRLAPRSGAMGLWWLQMALNFLWSPMVFGWHRLDLGLGVIVALLLAILSFIASARRVDRLAAWLFAPYLAWVSFATLLNAALFALNPAAAP</sequence>
<organism evidence="7 8">
    <name type="scientific">Seohaeicola zhoushanensis</name>
    <dbReference type="NCBI Taxonomy" id="1569283"/>
    <lineage>
        <taxon>Bacteria</taxon>
        <taxon>Pseudomonadati</taxon>
        <taxon>Pseudomonadota</taxon>
        <taxon>Alphaproteobacteria</taxon>
        <taxon>Rhodobacterales</taxon>
        <taxon>Roseobacteraceae</taxon>
        <taxon>Seohaeicola</taxon>
    </lineage>
</organism>
<evidence type="ECO:0000256" key="3">
    <source>
        <dbReference type="ARBA" id="ARBA00022692"/>
    </source>
</evidence>
<dbReference type="InterPro" id="IPR038330">
    <property type="entry name" value="TspO/MBR-related_sf"/>
</dbReference>
<proteinExistence type="inferred from homology"/>
<name>A0A8J3H108_9RHOB</name>
<evidence type="ECO:0000256" key="2">
    <source>
        <dbReference type="ARBA" id="ARBA00007524"/>
    </source>
</evidence>
<accession>A0A8J3H108</accession>
<keyword evidence="8" id="KW-1185">Reference proteome</keyword>
<dbReference type="Gene3D" id="1.20.1260.100">
    <property type="entry name" value="TspO/MBR protein"/>
    <property type="match status" value="1"/>
</dbReference>
<evidence type="ECO:0000256" key="4">
    <source>
        <dbReference type="ARBA" id="ARBA00022989"/>
    </source>
</evidence>
<dbReference type="Pfam" id="PF03073">
    <property type="entry name" value="TspO_MBR"/>
    <property type="match status" value="1"/>
</dbReference>
<feature type="transmembrane region" description="Helical" evidence="6">
    <location>
        <begin position="94"/>
        <end position="119"/>
    </location>
</feature>
<dbReference type="GO" id="GO:0033013">
    <property type="term" value="P:tetrapyrrole metabolic process"/>
    <property type="evidence" value="ECO:0007669"/>
    <property type="project" value="UniProtKB-ARBA"/>
</dbReference>
<dbReference type="RefSeq" id="WP_229864418.1">
    <property type="nucleotide sequence ID" value="NZ_BNCJ01000025.1"/>
</dbReference>
<keyword evidence="4 6" id="KW-1133">Transmembrane helix</keyword>
<evidence type="ECO:0000256" key="5">
    <source>
        <dbReference type="ARBA" id="ARBA00023136"/>
    </source>
</evidence>
<dbReference type="PANTHER" id="PTHR10057">
    <property type="entry name" value="PERIPHERAL-TYPE BENZODIAZEPINE RECEPTOR"/>
    <property type="match status" value="1"/>
</dbReference>
<comment type="subcellular location">
    <subcellularLocation>
        <location evidence="1">Membrane</location>
        <topology evidence="1">Multi-pass membrane protein</topology>
    </subcellularLocation>
</comment>
<dbReference type="PIRSF" id="PIRSF005859">
    <property type="entry name" value="PBR"/>
    <property type="match status" value="1"/>
</dbReference>
<gene>
    <name evidence="7" type="ORF">GCM10017056_46620</name>
</gene>
<dbReference type="CDD" id="cd15904">
    <property type="entry name" value="TSPO_MBR"/>
    <property type="match status" value="1"/>
</dbReference>
<evidence type="ECO:0000313" key="8">
    <source>
        <dbReference type="Proteomes" id="UP000626220"/>
    </source>
</evidence>
<evidence type="ECO:0000256" key="6">
    <source>
        <dbReference type="SAM" id="Phobius"/>
    </source>
</evidence>
<dbReference type="PANTHER" id="PTHR10057:SF0">
    <property type="entry name" value="TRANSLOCATOR PROTEIN"/>
    <property type="match status" value="1"/>
</dbReference>
<comment type="similarity">
    <text evidence="2">Belongs to the TspO/BZRP family.</text>
</comment>
<comment type="caution">
    <text evidence="7">The sequence shown here is derived from an EMBL/GenBank/DDBJ whole genome shotgun (WGS) entry which is preliminary data.</text>
</comment>
<keyword evidence="3 6" id="KW-0812">Transmembrane</keyword>
<reference evidence="7" key="1">
    <citation type="journal article" date="2014" name="Int. J. Syst. Evol. Microbiol.">
        <title>Complete genome sequence of Corynebacterium casei LMG S-19264T (=DSM 44701T), isolated from a smear-ripened cheese.</title>
        <authorList>
            <consortium name="US DOE Joint Genome Institute (JGI-PGF)"/>
            <person name="Walter F."/>
            <person name="Albersmeier A."/>
            <person name="Kalinowski J."/>
            <person name="Ruckert C."/>
        </authorList>
    </citation>
    <scope>NUCLEOTIDE SEQUENCE</scope>
    <source>
        <strain evidence="7">KCTC 42650</strain>
    </source>
</reference>
<evidence type="ECO:0008006" key="9">
    <source>
        <dbReference type="Google" id="ProtNLM"/>
    </source>
</evidence>
<keyword evidence="5 6" id="KW-0472">Membrane</keyword>
<dbReference type="EMBL" id="BNCJ01000025">
    <property type="protein sequence ID" value="GHF70291.1"/>
    <property type="molecule type" value="Genomic_DNA"/>
</dbReference>
<feature type="transmembrane region" description="Helical" evidence="6">
    <location>
        <begin position="20"/>
        <end position="38"/>
    </location>
</feature>
<dbReference type="Proteomes" id="UP000626220">
    <property type="component" value="Unassembled WGS sequence"/>
</dbReference>
<feature type="transmembrane region" description="Helical" evidence="6">
    <location>
        <begin position="69"/>
        <end position="87"/>
    </location>
</feature>
<dbReference type="InterPro" id="IPR004307">
    <property type="entry name" value="TspO_MBR"/>
</dbReference>